<keyword evidence="3" id="KW-1185">Reference proteome</keyword>
<evidence type="ECO:0000256" key="1">
    <source>
        <dbReference type="SAM" id="Phobius"/>
    </source>
</evidence>
<protein>
    <submittedName>
        <fullName evidence="2">Uncharacterized protein</fullName>
    </submittedName>
</protein>
<keyword evidence="1" id="KW-1133">Transmembrane helix</keyword>
<comment type="caution">
    <text evidence="2">The sequence shown here is derived from an EMBL/GenBank/DDBJ whole genome shotgun (WGS) entry which is preliminary data.</text>
</comment>
<evidence type="ECO:0000313" key="3">
    <source>
        <dbReference type="Proteomes" id="UP001431775"/>
    </source>
</evidence>
<dbReference type="Proteomes" id="UP001431775">
    <property type="component" value="Unassembled WGS sequence"/>
</dbReference>
<accession>A0ABT6Q9W3</accession>
<gene>
    <name evidence="2" type="ORF">QJV33_10490</name>
</gene>
<sequence length="392" mass="44184">MALKFKKINIVKQSEDVKELTMKLMLAHHPLNQLSPLDSEITQSYKELTADISQLVSPEHALLFAEPKMVNDIVYWYADGQEAIPWKALSKAKQKEVLQVIRSILADMTSVAYLYPRSHLSRSLPNCGCFPSQEYIYLVDGRPVITAWGYSGDNGLYNPLANEKIKISQKIRQCIGSRFPWVTALIALFVGILTALLWNIYHHIDKACYGAYPQIQEVEDALKDQNKNQELKNKQDGLSNTLVLSKKQCHIPPVHPLKSEETPQIAPLRKDAWEKKDKSMLNGCWHLTTPLNLVVRETGVQAPVKTWQVCFDNSGKGNQTITKIDNISCRGPILASFEGDQLIIKQPENCRGGFNLVQGTQVCTRLNDKEATCLYKDDDVLNSKGVTGTFER</sequence>
<proteinExistence type="predicted"/>
<organism evidence="2 3">
    <name type="scientific">Commensalibacter nepenthis</name>
    <dbReference type="NCBI Taxonomy" id="3043872"/>
    <lineage>
        <taxon>Bacteria</taxon>
        <taxon>Pseudomonadati</taxon>
        <taxon>Pseudomonadota</taxon>
        <taxon>Alphaproteobacteria</taxon>
        <taxon>Acetobacterales</taxon>
        <taxon>Acetobacteraceae</taxon>
    </lineage>
</organism>
<reference evidence="2" key="1">
    <citation type="submission" date="2023-05" db="EMBL/GenBank/DDBJ databases">
        <title>Whole genome sequence of Commensalibacter sp.</title>
        <authorList>
            <person name="Charoenyingcharoen P."/>
            <person name="Yukphan P."/>
        </authorList>
    </citation>
    <scope>NUCLEOTIDE SEQUENCE</scope>
    <source>
        <strain evidence="2">TBRC 10068</strain>
    </source>
</reference>
<dbReference type="RefSeq" id="WP_281463277.1">
    <property type="nucleotide sequence ID" value="NZ_JASBAN010000001.1"/>
</dbReference>
<name>A0ABT6Q9W3_9PROT</name>
<feature type="transmembrane region" description="Helical" evidence="1">
    <location>
        <begin position="179"/>
        <end position="201"/>
    </location>
</feature>
<dbReference type="EMBL" id="JASBAN010000001">
    <property type="protein sequence ID" value="MDI2113697.1"/>
    <property type="molecule type" value="Genomic_DNA"/>
</dbReference>
<keyword evidence="1" id="KW-0812">Transmembrane</keyword>
<keyword evidence="1" id="KW-0472">Membrane</keyword>
<evidence type="ECO:0000313" key="2">
    <source>
        <dbReference type="EMBL" id="MDI2113697.1"/>
    </source>
</evidence>